<dbReference type="EMBL" id="JABKKJ010000047">
    <property type="protein sequence ID" value="NPE26327.1"/>
    <property type="molecule type" value="Genomic_DNA"/>
</dbReference>
<feature type="domain" description="Glycosyltransferase 2-like" evidence="1">
    <location>
        <begin position="4"/>
        <end position="130"/>
    </location>
</feature>
<proteinExistence type="predicted"/>
<dbReference type="Proteomes" id="UP000820977">
    <property type="component" value="Unassembled WGS sequence"/>
</dbReference>
<comment type="caution">
    <text evidence="2">The sequence shown here is derived from an EMBL/GenBank/DDBJ whole genome shotgun (WGS) entry which is preliminary data.</text>
</comment>
<keyword evidence="3" id="KW-1185">Reference proteome</keyword>
<dbReference type="SUPFAM" id="SSF53448">
    <property type="entry name" value="Nucleotide-diphospho-sugar transferases"/>
    <property type="match status" value="1"/>
</dbReference>
<dbReference type="PANTHER" id="PTHR22916">
    <property type="entry name" value="GLYCOSYLTRANSFERASE"/>
    <property type="match status" value="1"/>
</dbReference>
<evidence type="ECO:0000313" key="3">
    <source>
        <dbReference type="Proteomes" id="UP000820977"/>
    </source>
</evidence>
<dbReference type="InterPro" id="IPR029044">
    <property type="entry name" value="Nucleotide-diphossugar_trans"/>
</dbReference>
<dbReference type="Pfam" id="PF00535">
    <property type="entry name" value="Glycos_transf_2"/>
    <property type="match status" value="1"/>
</dbReference>
<dbReference type="PANTHER" id="PTHR22916:SF3">
    <property type="entry name" value="UDP-GLCNAC:BETAGAL BETA-1,3-N-ACETYLGLUCOSAMINYLTRANSFERASE-LIKE PROTEIN 1"/>
    <property type="match status" value="1"/>
</dbReference>
<dbReference type="RefSeq" id="WP_172345751.1">
    <property type="nucleotide sequence ID" value="NZ_CATJFF010000116.1"/>
</dbReference>
<protein>
    <submittedName>
        <fullName evidence="2">Glycosyltransferase family 2 protein</fullName>
    </submittedName>
</protein>
<reference evidence="2 3" key="1">
    <citation type="submission" date="2020-05" db="EMBL/GenBank/DDBJ databases">
        <title>Distinct polysaccharide utilization as determinants for interspecies competition between intestinal Prevotella spp.</title>
        <authorList>
            <person name="Galvez E.J.C."/>
            <person name="Iljazovic A."/>
            <person name="Strowig T."/>
        </authorList>
    </citation>
    <scope>NUCLEOTIDE SEQUENCE [LARGE SCALE GENOMIC DNA]</scope>
    <source>
        <strain evidence="2 3">PCHR</strain>
    </source>
</reference>
<organism evidence="2 3">
    <name type="scientific">Xylanibacter caecicola</name>
    <dbReference type="NCBI Taxonomy" id="2736294"/>
    <lineage>
        <taxon>Bacteria</taxon>
        <taxon>Pseudomonadati</taxon>
        <taxon>Bacteroidota</taxon>
        <taxon>Bacteroidia</taxon>
        <taxon>Bacteroidales</taxon>
        <taxon>Prevotellaceae</taxon>
        <taxon>Xylanibacter</taxon>
    </lineage>
</organism>
<accession>A0ABX2B5U0</accession>
<evidence type="ECO:0000259" key="1">
    <source>
        <dbReference type="Pfam" id="PF00535"/>
    </source>
</evidence>
<dbReference type="CDD" id="cd00761">
    <property type="entry name" value="Glyco_tranf_GTA_type"/>
    <property type="match status" value="1"/>
</dbReference>
<evidence type="ECO:0000313" key="2">
    <source>
        <dbReference type="EMBL" id="NPE26327.1"/>
    </source>
</evidence>
<name>A0ABX2B5U0_9BACT</name>
<dbReference type="InterPro" id="IPR001173">
    <property type="entry name" value="Glyco_trans_2-like"/>
</dbReference>
<dbReference type="Gene3D" id="3.90.550.10">
    <property type="entry name" value="Spore Coat Polysaccharide Biosynthesis Protein SpsA, Chain A"/>
    <property type="match status" value="1"/>
</dbReference>
<sequence length="278" mass="32925">MRVSVIISTYNGEKYIHECLDSIQNQTLSDFEVIIVDDMSKDNTISIANEYRKKDERFHIYKNNIHNHSDTLNLGLKHARGKYVARIDQDDIMEKERLEIQSEFMDANKFISVCGSWIKYFGIKNGCWDKFSGEINQPLFTLLLETPLFNPSTMIRRSFLDKNKIYYNKEYSYAEDFKIWSDIAKLNGRFYVIPYYLTQYRISSEQASSKHYEEQYTEALSIKNNLLNHIIEKNIFPENDKIKKIFKLLNDYNNDGFIKPEIIFQLAYDILMSNKISI</sequence>
<gene>
    <name evidence="2" type="ORF">HPS54_12565</name>
</gene>